<evidence type="ECO:0000256" key="1">
    <source>
        <dbReference type="SAM" id="MobiDB-lite"/>
    </source>
</evidence>
<evidence type="ECO:0000256" key="2">
    <source>
        <dbReference type="SAM" id="Phobius"/>
    </source>
</evidence>
<gene>
    <name evidence="3" type="ORF">RIMI_LOCUS6414993</name>
</gene>
<dbReference type="Proteomes" id="UP001176940">
    <property type="component" value="Unassembled WGS sequence"/>
</dbReference>
<organism evidence="3 4">
    <name type="scientific">Ranitomeya imitator</name>
    <name type="common">mimic poison frog</name>
    <dbReference type="NCBI Taxonomy" id="111125"/>
    <lineage>
        <taxon>Eukaryota</taxon>
        <taxon>Metazoa</taxon>
        <taxon>Chordata</taxon>
        <taxon>Craniata</taxon>
        <taxon>Vertebrata</taxon>
        <taxon>Euteleostomi</taxon>
        <taxon>Amphibia</taxon>
        <taxon>Batrachia</taxon>
        <taxon>Anura</taxon>
        <taxon>Neobatrachia</taxon>
        <taxon>Hyloidea</taxon>
        <taxon>Dendrobatidae</taxon>
        <taxon>Dendrobatinae</taxon>
        <taxon>Ranitomeya</taxon>
    </lineage>
</organism>
<accession>A0ABN9L9W3</accession>
<name>A0ABN9L9W3_9NEOB</name>
<proteinExistence type="predicted"/>
<keyword evidence="2" id="KW-0812">Transmembrane</keyword>
<feature type="compositionally biased region" description="Basic and acidic residues" evidence="1">
    <location>
        <begin position="138"/>
        <end position="157"/>
    </location>
</feature>
<reference evidence="3" key="1">
    <citation type="submission" date="2023-07" db="EMBL/GenBank/DDBJ databases">
        <authorList>
            <person name="Stuckert A."/>
        </authorList>
    </citation>
    <scope>NUCLEOTIDE SEQUENCE</scope>
</reference>
<sequence length="227" mass="26421">MEASVKRLDRNMTLAAAFKMDWRGDSFGKRETDQKGVAVVQTRMNKSNSKSLSSFKVEKRSNSGDVFKMQVTRAKQPEPYEIEEEPEEDLIDIEEEADLIEKERMLDYDHNEDGRPKRKDKKAEENKLAQYVQAMSLDSKEQESTQDPEERWEMSREQKKKRKHRVKTELRKLEAMTEAEADQIRELWNLDLNTRWRLYSDLNSDAAAIGIVVYIAAASLSVTVPLM</sequence>
<comment type="caution">
    <text evidence="3">The sequence shown here is derived from an EMBL/GenBank/DDBJ whole genome shotgun (WGS) entry which is preliminary data.</text>
</comment>
<evidence type="ECO:0000313" key="3">
    <source>
        <dbReference type="EMBL" id="CAJ0935707.1"/>
    </source>
</evidence>
<feature type="transmembrane region" description="Helical" evidence="2">
    <location>
        <begin position="206"/>
        <end position="226"/>
    </location>
</feature>
<keyword evidence="4" id="KW-1185">Reference proteome</keyword>
<keyword evidence="2" id="KW-1133">Transmembrane helix</keyword>
<feature type="region of interest" description="Disordered" evidence="1">
    <location>
        <begin position="104"/>
        <end position="163"/>
    </location>
</feature>
<evidence type="ECO:0000313" key="4">
    <source>
        <dbReference type="Proteomes" id="UP001176940"/>
    </source>
</evidence>
<protein>
    <submittedName>
        <fullName evidence="3">Uncharacterized protein</fullName>
    </submittedName>
</protein>
<dbReference type="EMBL" id="CAUEEQ010011527">
    <property type="protein sequence ID" value="CAJ0935707.1"/>
    <property type="molecule type" value="Genomic_DNA"/>
</dbReference>
<keyword evidence="2" id="KW-0472">Membrane</keyword>
<feature type="compositionally biased region" description="Basic and acidic residues" evidence="1">
    <location>
        <begin position="104"/>
        <end position="127"/>
    </location>
</feature>